<dbReference type="GO" id="GO:0016773">
    <property type="term" value="F:phosphotransferase activity, alcohol group as acceptor"/>
    <property type="evidence" value="ECO:0007669"/>
    <property type="project" value="UniProtKB-ARBA"/>
</dbReference>
<comment type="caution">
    <text evidence="2">The sequence shown here is derived from an EMBL/GenBank/DDBJ whole genome shotgun (WGS) entry which is preliminary data.</text>
</comment>
<evidence type="ECO:0000259" key="1">
    <source>
        <dbReference type="PROSITE" id="PS50146"/>
    </source>
</evidence>
<keyword evidence="3" id="KW-1185">Reference proteome</keyword>
<dbReference type="GO" id="GO:0046512">
    <property type="term" value="P:sphingosine biosynthetic process"/>
    <property type="evidence" value="ECO:0007669"/>
    <property type="project" value="TreeGrafter"/>
</dbReference>
<dbReference type="PANTHER" id="PTHR12358:SF31">
    <property type="entry name" value="ACYLGLYCEROL KINASE, MITOCHONDRIAL"/>
    <property type="match status" value="1"/>
</dbReference>
<dbReference type="InterPro" id="IPR017438">
    <property type="entry name" value="ATP-NAD_kinase_N"/>
</dbReference>
<accession>A0A9P8PG48</accession>
<evidence type="ECO:0000313" key="2">
    <source>
        <dbReference type="EMBL" id="KAH3670634.1"/>
    </source>
</evidence>
<dbReference type="InterPro" id="IPR001206">
    <property type="entry name" value="Diacylglycerol_kinase_cat_dom"/>
</dbReference>
<dbReference type="SMART" id="SM00046">
    <property type="entry name" value="DAGKc"/>
    <property type="match status" value="1"/>
</dbReference>
<proteinExistence type="predicted"/>
<dbReference type="PANTHER" id="PTHR12358">
    <property type="entry name" value="SPHINGOSINE KINASE"/>
    <property type="match status" value="1"/>
</dbReference>
<sequence length="487" mass="53759">MVGAKIDSQGIIIDESRHEDHEPGITCVCSIGSSDFDRLSGGKLVPFKNIVWVEVGDNQSVEVTYVVEKASEVAIHTVVADVSPSDRVAEVNSKALATKLMNLAYADSEPHKSVVVFLNPHSGQGKAHKFYTHQVEPVLKAARYRVELVNTTYSGHATDYMREMDIEKYDGVICASGDGIPHEVVNGLYQRTDRAEAFTKLFVCQAPCGSGNAMSLSCLGTLNPGLAALEIVKGHVVRADLMAVCNSRGLSKLSFLSQTFGIIAEADIGTEWMRFVGQARFDIGVAVKVFTKTQFPCKIAVKRITNNKQELADHYRERYSQPPSTNVPLTATSFELNSFEADHNFDEDHLPSGWEWLDEKVTDNLAIFYTGKMPFISKDVNFFPAALPNDGSIDMIVFDGRSNIISTADALLNLNKGKHIWKKDIDHIKVESYRLIPKLAPGRKSYISIDGENSPVEPIQAEILHGVLKTIMTGGRFKESGFMDKIR</sequence>
<dbReference type="GO" id="GO:0016020">
    <property type="term" value="C:membrane"/>
    <property type="evidence" value="ECO:0007669"/>
    <property type="project" value="TreeGrafter"/>
</dbReference>
<dbReference type="PROSITE" id="PS50146">
    <property type="entry name" value="DAGK"/>
    <property type="match status" value="1"/>
</dbReference>
<gene>
    <name evidence="2" type="ORF">OGAPHI_001149</name>
</gene>
<name>A0A9P8PG48_9ASCO</name>
<dbReference type="GO" id="GO:0001727">
    <property type="term" value="F:lipid kinase activity"/>
    <property type="evidence" value="ECO:0007669"/>
    <property type="project" value="TreeGrafter"/>
</dbReference>
<evidence type="ECO:0000313" key="3">
    <source>
        <dbReference type="Proteomes" id="UP000769157"/>
    </source>
</evidence>
<dbReference type="Pfam" id="PF00781">
    <property type="entry name" value="DAGK_cat"/>
    <property type="match status" value="1"/>
</dbReference>
<organism evidence="2 3">
    <name type="scientific">Ogataea philodendri</name>
    <dbReference type="NCBI Taxonomy" id="1378263"/>
    <lineage>
        <taxon>Eukaryota</taxon>
        <taxon>Fungi</taxon>
        <taxon>Dikarya</taxon>
        <taxon>Ascomycota</taxon>
        <taxon>Saccharomycotina</taxon>
        <taxon>Pichiomycetes</taxon>
        <taxon>Pichiales</taxon>
        <taxon>Pichiaceae</taxon>
        <taxon>Ogataea</taxon>
    </lineage>
</organism>
<dbReference type="GeneID" id="70233117"/>
<reference evidence="2" key="2">
    <citation type="submission" date="2021-01" db="EMBL/GenBank/DDBJ databases">
        <authorList>
            <person name="Schikora-Tamarit M.A."/>
        </authorList>
    </citation>
    <scope>NUCLEOTIDE SEQUENCE</scope>
    <source>
        <strain evidence="2">CBS6075</strain>
    </source>
</reference>
<dbReference type="Gene3D" id="3.40.50.10330">
    <property type="entry name" value="Probable inorganic polyphosphate/atp-NAD kinase, domain 1"/>
    <property type="match status" value="1"/>
</dbReference>
<dbReference type="OrthoDB" id="3853857at2759"/>
<dbReference type="InterPro" id="IPR016064">
    <property type="entry name" value="NAD/diacylglycerol_kinase_sf"/>
</dbReference>
<reference evidence="2" key="1">
    <citation type="journal article" date="2021" name="Open Biol.">
        <title>Shared evolutionary footprints suggest mitochondrial oxidative damage underlies multiple complex I losses in fungi.</title>
        <authorList>
            <person name="Schikora-Tamarit M.A."/>
            <person name="Marcet-Houben M."/>
            <person name="Nosek J."/>
            <person name="Gabaldon T."/>
        </authorList>
    </citation>
    <scope>NUCLEOTIDE SEQUENCE</scope>
    <source>
        <strain evidence="2">CBS6075</strain>
    </source>
</reference>
<dbReference type="EMBL" id="JAEUBE010000087">
    <property type="protein sequence ID" value="KAH3670634.1"/>
    <property type="molecule type" value="Genomic_DNA"/>
</dbReference>
<feature type="domain" description="DAGKc" evidence="1">
    <location>
        <begin position="109"/>
        <end position="249"/>
    </location>
</feature>
<dbReference type="Proteomes" id="UP000769157">
    <property type="component" value="Unassembled WGS sequence"/>
</dbReference>
<dbReference type="Gene3D" id="2.60.200.40">
    <property type="match status" value="1"/>
</dbReference>
<dbReference type="SUPFAM" id="SSF111331">
    <property type="entry name" value="NAD kinase/diacylglycerol kinase-like"/>
    <property type="match status" value="1"/>
</dbReference>
<protein>
    <recommendedName>
        <fullName evidence="1">DAGKc domain-containing protein</fullName>
    </recommendedName>
</protein>
<dbReference type="InterPro" id="IPR050187">
    <property type="entry name" value="Lipid_Phosphate_FormReg"/>
</dbReference>
<dbReference type="RefSeq" id="XP_046064059.1">
    <property type="nucleotide sequence ID" value="XM_046201880.1"/>
</dbReference>
<dbReference type="GO" id="GO:0005737">
    <property type="term" value="C:cytoplasm"/>
    <property type="evidence" value="ECO:0007669"/>
    <property type="project" value="TreeGrafter"/>
</dbReference>
<dbReference type="AlphaFoldDB" id="A0A9P8PG48"/>